<gene>
    <name evidence="3" type="ORF">NE237_003660</name>
</gene>
<protein>
    <submittedName>
        <fullName evidence="3">Uncharacterized protein</fullName>
    </submittedName>
</protein>
<feature type="transmembrane region" description="Helical" evidence="2">
    <location>
        <begin position="12"/>
        <end position="34"/>
    </location>
</feature>
<accession>A0A9Q0KHS5</accession>
<evidence type="ECO:0000256" key="1">
    <source>
        <dbReference type="SAM" id="MobiDB-lite"/>
    </source>
</evidence>
<sequence length="127" mass="14188">MEGRFDYQMPTAISAVKYGILVGLFLIVGLYCGIDPFKHSANFDFPDFEAYKVPGVVGARGTQVLEEQIANPSRDESVDVPEEAKTSTEGPVKALQENSIKGRLTEIRFLIRSGVRNCLELKRLFLY</sequence>
<comment type="caution">
    <text evidence="3">The sequence shown here is derived from an EMBL/GenBank/DDBJ whole genome shotgun (WGS) entry which is preliminary data.</text>
</comment>
<keyword evidence="2" id="KW-0812">Transmembrane</keyword>
<organism evidence="3 4">
    <name type="scientific">Protea cynaroides</name>
    <dbReference type="NCBI Taxonomy" id="273540"/>
    <lineage>
        <taxon>Eukaryota</taxon>
        <taxon>Viridiplantae</taxon>
        <taxon>Streptophyta</taxon>
        <taxon>Embryophyta</taxon>
        <taxon>Tracheophyta</taxon>
        <taxon>Spermatophyta</taxon>
        <taxon>Magnoliopsida</taxon>
        <taxon>Proteales</taxon>
        <taxon>Proteaceae</taxon>
        <taxon>Protea</taxon>
    </lineage>
</organism>
<evidence type="ECO:0000256" key="2">
    <source>
        <dbReference type="SAM" id="Phobius"/>
    </source>
</evidence>
<keyword evidence="2" id="KW-0472">Membrane</keyword>
<dbReference type="Proteomes" id="UP001141806">
    <property type="component" value="Unassembled WGS sequence"/>
</dbReference>
<feature type="compositionally biased region" description="Basic and acidic residues" evidence="1">
    <location>
        <begin position="73"/>
        <end position="86"/>
    </location>
</feature>
<keyword evidence="2" id="KW-1133">Transmembrane helix</keyword>
<feature type="region of interest" description="Disordered" evidence="1">
    <location>
        <begin position="71"/>
        <end position="91"/>
    </location>
</feature>
<dbReference type="AlphaFoldDB" id="A0A9Q0KHS5"/>
<reference evidence="3" key="1">
    <citation type="journal article" date="2023" name="Plant J.">
        <title>The genome of the king protea, Protea cynaroides.</title>
        <authorList>
            <person name="Chang J."/>
            <person name="Duong T.A."/>
            <person name="Schoeman C."/>
            <person name="Ma X."/>
            <person name="Roodt D."/>
            <person name="Barker N."/>
            <person name="Li Z."/>
            <person name="Van de Peer Y."/>
            <person name="Mizrachi E."/>
        </authorList>
    </citation>
    <scope>NUCLEOTIDE SEQUENCE</scope>
    <source>
        <tissue evidence="3">Young leaves</tissue>
    </source>
</reference>
<evidence type="ECO:0000313" key="4">
    <source>
        <dbReference type="Proteomes" id="UP001141806"/>
    </source>
</evidence>
<proteinExistence type="predicted"/>
<keyword evidence="4" id="KW-1185">Reference proteome</keyword>
<name>A0A9Q0KHS5_9MAGN</name>
<dbReference type="EMBL" id="JAMYWD010000005">
    <property type="protein sequence ID" value="KAJ4970561.1"/>
    <property type="molecule type" value="Genomic_DNA"/>
</dbReference>
<evidence type="ECO:0000313" key="3">
    <source>
        <dbReference type="EMBL" id="KAJ4970561.1"/>
    </source>
</evidence>